<keyword evidence="3" id="KW-1185">Reference proteome</keyword>
<dbReference type="Proteomes" id="UP001499947">
    <property type="component" value="Unassembled WGS sequence"/>
</dbReference>
<feature type="region of interest" description="Disordered" evidence="1">
    <location>
        <begin position="23"/>
        <end position="56"/>
    </location>
</feature>
<accession>A0ABP4VGG7</accession>
<comment type="caution">
    <text evidence="2">The sequence shown here is derived from an EMBL/GenBank/DDBJ whole genome shotgun (WGS) entry which is preliminary data.</text>
</comment>
<dbReference type="EMBL" id="BAAALR010000100">
    <property type="protein sequence ID" value="GAA1722939.1"/>
    <property type="molecule type" value="Genomic_DNA"/>
</dbReference>
<sequence length="113" mass="11086">MSSGITVLSPPVQGTGIAAAAGPVTGSAPGAVTGSARGPVSGSARGRVTGSVRGRSAETAMPWLAPIVSLSSSADAGLCDSPGKDRLTVSVLTLLVGLRAVVAYGPMERLMPR</sequence>
<organism evidence="2 3">
    <name type="scientific">Streptomyces yatensis</name>
    <dbReference type="NCBI Taxonomy" id="155177"/>
    <lineage>
        <taxon>Bacteria</taxon>
        <taxon>Bacillati</taxon>
        <taxon>Actinomycetota</taxon>
        <taxon>Actinomycetes</taxon>
        <taxon>Kitasatosporales</taxon>
        <taxon>Streptomycetaceae</taxon>
        <taxon>Streptomyces</taxon>
        <taxon>Streptomyces violaceusniger group</taxon>
    </lineage>
</organism>
<protein>
    <submittedName>
        <fullName evidence="2">Uncharacterized protein</fullName>
    </submittedName>
</protein>
<proteinExistence type="predicted"/>
<evidence type="ECO:0000313" key="2">
    <source>
        <dbReference type="EMBL" id="GAA1722939.1"/>
    </source>
</evidence>
<evidence type="ECO:0000256" key="1">
    <source>
        <dbReference type="SAM" id="MobiDB-lite"/>
    </source>
</evidence>
<reference evidence="3" key="1">
    <citation type="journal article" date="2019" name="Int. J. Syst. Evol. Microbiol.">
        <title>The Global Catalogue of Microorganisms (GCM) 10K type strain sequencing project: providing services to taxonomists for standard genome sequencing and annotation.</title>
        <authorList>
            <consortium name="The Broad Institute Genomics Platform"/>
            <consortium name="The Broad Institute Genome Sequencing Center for Infectious Disease"/>
            <person name="Wu L."/>
            <person name="Ma J."/>
        </authorList>
    </citation>
    <scope>NUCLEOTIDE SEQUENCE [LARGE SCALE GENOMIC DNA]</scope>
    <source>
        <strain evidence="3">JCM 13244</strain>
    </source>
</reference>
<gene>
    <name evidence="2" type="ORF">GCM10009680_75950</name>
</gene>
<feature type="compositionally biased region" description="Low complexity" evidence="1">
    <location>
        <begin position="40"/>
        <end position="54"/>
    </location>
</feature>
<name>A0ABP4VGG7_9ACTN</name>
<evidence type="ECO:0000313" key="3">
    <source>
        <dbReference type="Proteomes" id="UP001499947"/>
    </source>
</evidence>